<proteinExistence type="predicted"/>
<dbReference type="SUPFAM" id="SSF56601">
    <property type="entry name" value="beta-lactamase/transpeptidase-like"/>
    <property type="match status" value="1"/>
</dbReference>
<evidence type="ECO:0000313" key="3">
    <source>
        <dbReference type="Proteomes" id="UP000184522"/>
    </source>
</evidence>
<dbReference type="OrthoDB" id="1522765at2"/>
<evidence type="ECO:0000259" key="1">
    <source>
        <dbReference type="Pfam" id="PF00144"/>
    </source>
</evidence>
<keyword evidence="3" id="KW-1185">Reference proteome</keyword>
<organism evidence="2 3">
    <name type="scientific">Winogradskyella jejuensis</name>
    <dbReference type="NCBI Taxonomy" id="1089305"/>
    <lineage>
        <taxon>Bacteria</taxon>
        <taxon>Pseudomonadati</taxon>
        <taxon>Bacteroidota</taxon>
        <taxon>Flavobacteriia</taxon>
        <taxon>Flavobacteriales</taxon>
        <taxon>Flavobacteriaceae</taxon>
        <taxon>Winogradskyella</taxon>
    </lineage>
</organism>
<evidence type="ECO:0000313" key="2">
    <source>
        <dbReference type="EMBL" id="SHG73838.1"/>
    </source>
</evidence>
<dbReference type="InterPro" id="IPR001466">
    <property type="entry name" value="Beta-lactam-related"/>
</dbReference>
<dbReference type="InterPro" id="IPR050491">
    <property type="entry name" value="AmpC-like"/>
</dbReference>
<accession>A0A1M5M9B0</accession>
<gene>
    <name evidence="2" type="ORF">SAMN05444148_0837</name>
</gene>
<protein>
    <submittedName>
        <fullName evidence="2">CubicO group peptidase, beta-lactamase class C family</fullName>
    </submittedName>
</protein>
<dbReference type="PANTHER" id="PTHR46825">
    <property type="entry name" value="D-ALANYL-D-ALANINE-CARBOXYPEPTIDASE/ENDOPEPTIDASE AMPH"/>
    <property type="match status" value="1"/>
</dbReference>
<dbReference type="STRING" id="1089305.SAMN05444148_0837"/>
<dbReference type="EMBL" id="FQWS01000001">
    <property type="protein sequence ID" value="SHG73838.1"/>
    <property type="molecule type" value="Genomic_DNA"/>
</dbReference>
<dbReference type="PROSITE" id="PS51257">
    <property type="entry name" value="PROKAR_LIPOPROTEIN"/>
    <property type="match status" value="1"/>
</dbReference>
<dbReference type="Gene3D" id="3.40.710.10">
    <property type="entry name" value="DD-peptidase/beta-lactamase superfamily"/>
    <property type="match status" value="1"/>
</dbReference>
<dbReference type="Pfam" id="PF00144">
    <property type="entry name" value="Beta-lactamase"/>
    <property type="match status" value="1"/>
</dbReference>
<dbReference type="RefSeq" id="WP_159432634.1">
    <property type="nucleotide sequence ID" value="NZ_FQWS01000001.1"/>
</dbReference>
<dbReference type="AlphaFoldDB" id="A0A1M5M9B0"/>
<sequence length="558" mass="64084">MKTKLTINIYHITFVAILLTMTACKKEERTLNNLQIKSLDSIATIDVPNNAPGVAVGIVMDGNIVYEKYAGYADLKDSTFIDYESRFNIASNGKQFTALAILSLIEEGKVTLNDDIRTFFPKLFPKVESNITIAHLLNHTSGIRDVYDLWGLKGITWWEHTYDNDDVLNLLRKQNDLNFEPGSKYSYSNSNYMVLAEIVEKASGSNFIDYTNQMFQDLNMPNTSFTGNYKTIDGPIAKPYLNFDTWFGYDWIWNAYGDGNIFSTLQDQLEFEKILQTKKNKRFSKELLEQSQSLLPNSKNKKYGYGVEFMKHQKIPYKYHGGSTGAWKAITARFEKQNFSIVTLTNSGKTDPMTQTLNSANVLMNLKADSEDIRLTPEKVGPYVSIKDVVGVYEINGYIWELEERNGDLYLLRSGRNDMKLIREADNIFQQWNDAPFKQEFTKNEKGEMQVSAYYPNTPNFTMTRKDIDLKGFDYKAINGSFLNEETGVSFSVKYDAGLNYEITNGENKMKAIILSRDELVINDYDYRIRVEKNKDNLVSDIFLTSGRIQNVRFSRIK</sequence>
<reference evidence="3" key="1">
    <citation type="submission" date="2016-11" db="EMBL/GenBank/DDBJ databases">
        <authorList>
            <person name="Varghese N."/>
            <person name="Submissions S."/>
        </authorList>
    </citation>
    <scope>NUCLEOTIDE SEQUENCE [LARGE SCALE GENOMIC DNA]</scope>
    <source>
        <strain evidence="3">DSM 25330</strain>
    </source>
</reference>
<dbReference type="Proteomes" id="UP000184522">
    <property type="component" value="Unassembled WGS sequence"/>
</dbReference>
<feature type="domain" description="Beta-lactamase-related" evidence="1">
    <location>
        <begin position="50"/>
        <end position="355"/>
    </location>
</feature>
<dbReference type="InterPro" id="IPR012338">
    <property type="entry name" value="Beta-lactam/transpept-like"/>
</dbReference>
<dbReference type="PANTHER" id="PTHR46825:SF9">
    <property type="entry name" value="BETA-LACTAMASE-RELATED DOMAIN-CONTAINING PROTEIN"/>
    <property type="match status" value="1"/>
</dbReference>
<name>A0A1M5M9B0_9FLAO</name>